<dbReference type="SUPFAM" id="SSF46785">
    <property type="entry name" value="Winged helix' DNA-binding domain"/>
    <property type="match status" value="1"/>
</dbReference>
<gene>
    <name evidence="2" type="ORF">SAMN04488063_3271</name>
</gene>
<evidence type="ECO:0000313" key="2">
    <source>
        <dbReference type="EMBL" id="SFG91385.1"/>
    </source>
</evidence>
<evidence type="ECO:0000256" key="1">
    <source>
        <dbReference type="SAM" id="MobiDB-lite"/>
    </source>
</evidence>
<accession>A0A1I2VPX8</accession>
<dbReference type="OrthoDB" id="189973at2157"/>
<reference evidence="3" key="1">
    <citation type="submission" date="2016-10" db="EMBL/GenBank/DDBJ databases">
        <authorList>
            <person name="Varghese N."/>
            <person name="Submissions S."/>
        </authorList>
    </citation>
    <scope>NUCLEOTIDE SEQUENCE [LARGE SCALE GENOMIC DNA]</scope>
    <source>
        <strain evidence="3">CGMCC 1.7739</strain>
    </source>
</reference>
<dbReference type="Proteomes" id="UP000198876">
    <property type="component" value="Unassembled WGS sequence"/>
</dbReference>
<organism evidence="2 3">
    <name type="scientific">Halopelagius inordinatus</name>
    <dbReference type="NCBI Taxonomy" id="553467"/>
    <lineage>
        <taxon>Archaea</taxon>
        <taxon>Methanobacteriati</taxon>
        <taxon>Methanobacteriota</taxon>
        <taxon>Stenosarchaea group</taxon>
        <taxon>Halobacteria</taxon>
        <taxon>Halobacteriales</taxon>
        <taxon>Haloferacaceae</taxon>
    </lineage>
</organism>
<dbReference type="InterPro" id="IPR036388">
    <property type="entry name" value="WH-like_DNA-bd_sf"/>
</dbReference>
<keyword evidence="3" id="KW-1185">Reference proteome</keyword>
<feature type="compositionally biased region" description="Basic and acidic residues" evidence="1">
    <location>
        <begin position="157"/>
        <end position="166"/>
    </location>
</feature>
<dbReference type="RefSeq" id="WP_092893634.1">
    <property type="nucleotide sequence ID" value="NZ_FOOQ01000006.1"/>
</dbReference>
<dbReference type="EMBL" id="FOOQ01000006">
    <property type="protein sequence ID" value="SFG91385.1"/>
    <property type="molecule type" value="Genomic_DNA"/>
</dbReference>
<evidence type="ECO:0000313" key="3">
    <source>
        <dbReference type="Proteomes" id="UP000198876"/>
    </source>
</evidence>
<dbReference type="Gene3D" id="1.10.10.10">
    <property type="entry name" value="Winged helix-like DNA-binding domain superfamily/Winged helix DNA-binding domain"/>
    <property type="match status" value="1"/>
</dbReference>
<feature type="region of interest" description="Disordered" evidence="1">
    <location>
        <begin position="153"/>
        <end position="174"/>
    </location>
</feature>
<name>A0A1I2VPX8_9EURY</name>
<dbReference type="InterPro" id="IPR036390">
    <property type="entry name" value="WH_DNA-bd_sf"/>
</dbReference>
<dbReference type="AlphaFoldDB" id="A0A1I2VPX8"/>
<proteinExistence type="predicted"/>
<protein>
    <submittedName>
        <fullName evidence="2">Uncharacterized protein</fullName>
    </submittedName>
</protein>
<sequence length="275" mass="30517">MANNTLDERDRVVLESLHEGGEDTESLADSVTESAESLRERLAELADDGLVESTDSGGYALTANGQRVIAASGDGATDNRIDTPPEVEREIESFDLSPDETEAVRDAFAFLHYWGTASAGEIIDGVFSETPAAFESGTEWWTELVRDRLGSLPSVEPPKRTDREWRYSGTPTVEEPNEDGRIVVSDDEGAQSSVKYALERLSLDDDERDAVRAAFDLLVREGELRATEIRDRVYPDHAAGYESPSEWWNDCVRGAFESLPGVECRDATDDVWEYR</sequence>